<reference evidence="6" key="1">
    <citation type="submission" date="2023-01" db="EMBL/GenBank/DDBJ databases">
        <title>Metagenome sequencing of chrysophaentin producing Chrysophaeum taylorii.</title>
        <authorList>
            <person name="Davison J."/>
            <person name="Bewley C."/>
        </authorList>
    </citation>
    <scope>NUCLEOTIDE SEQUENCE</scope>
    <source>
        <strain evidence="6">NIES-1699</strain>
    </source>
</reference>
<feature type="compositionally biased region" description="Low complexity" evidence="4">
    <location>
        <begin position="435"/>
        <end position="444"/>
    </location>
</feature>
<keyword evidence="2" id="KW-0677">Repeat</keyword>
<evidence type="ECO:0000313" key="6">
    <source>
        <dbReference type="EMBL" id="KAJ8598602.1"/>
    </source>
</evidence>
<feature type="compositionally biased region" description="Basic and acidic residues" evidence="4">
    <location>
        <begin position="186"/>
        <end position="195"/>
    </location>
</feature>
<feature type="region of interest" description="Disordered" evidence="4">
    <location>
        <begin position="165"/>
        <end position="209"/>
    </location>
</feature>
<name>A0AAD7XEU1_9STRA</name>
<evidence type="ECO:0000256" key="3">
    <source>
        <dbReference type="ARBA" id="ARBA00022837"/>
    </source>
</evidence>
<dbReference type="InterPro" id="IPR002048">
    <property type="entry name" value="EF_hand_dom"/>
</dbReference>
<feature type="domain" description="EF-hand" evidence="5">
    <location>
        <begin position="506"/>
        <end position="541"/>
    </location>
</feature>
<feature type="domain" description="EF-hand" evidence="5">
    <location>
        <begin position="380"/>
        <end position="415"/>
    </location>
</feature>
<feature type="domain" description="EF-hand" evidence="5">
    <location>
        <begin position="341"/>
        <end position="376"/>
    </location>
</feature>
<dbReference type="Gene3D" id="1.10.238.10">
    <property type="entry name" value="EF-hand"/>
    <property type="match status" value="2"/>
</dbReference>
<evidence type="ECO:0000256" key="4">
    <source>
        <dbReference type="SAM" id="MobiDB-lite"/>
    </source>
</evidence>
<evidence type="ECO:0000313" key="7">
    <source>
        <dbReference type="Proteomes" id="UP001230188"/>
    </source>
</evidence>
<dbReference type="AlphaFoldDB" id="A0AAD7XEU1"/>
<organism evidence="6 7">
    <name type="scientific">Chrysophaeum taylorii</name>
    <dbReference type="NCBI Taxonomy" id="2483200"/>
    <lineage>
        <taxon>Eukaryota</taxon>
        <taxon>Sar</taxon>
        <taxon>Stramenopiles</taxon>
        <taxon>Ochrophyta</taxon>
        <taxon>Pelagophyceae</taxon>
        <taxon>Pelagomonadales</taxon>
        <taxon>Pelagomonadaceae</taxon>
        <taxon>Chrysophaeum</taxon>
    </lineage>
</organism>
<dbReference type="PROSITE" id="PS50222">
    <property type="entry name" value="EF_HAND_2"/>
    <property type="match status" value="4"/>
</dbReference>
<keyword evidence="1" id="KW-0479">Metal-binding</keyword>
<dbReference type="PROSITE" id="PS00018">
    <property type="entry name" value="EF_HAND_1"/>
    <property type="match status" value="3"/>
</dbReference>
<dbReference type="InterPro" id="IPR039647">
    <property type="entry name" value="EF_hand_pair_protein_CML-like"/>
</dbReference>
<feature type="domain" description="EF-hand" evidence="5">
    <location>
        <begin position="467"/>
        <end position="502"/>
    </location>
</feature>
<feature type="region of interest" description="Disordered" evidence="4">
    <location>
        <begin position="297"/>
        <end position="320"/>
    </location>
</feature>
<evidence type="ECO:0000256" key="1">
    <source>
        <dbReference type="ARBA" id="ARBA00022723"/>
    </source>
</evidence>
<dbReference type="GO" id="GO:0005509">
    <property type="term" value="F:calcium ion binding"/>
    <property type="evidence" value="ECO:0007669"/>
    <property type="project" value="InterPro"/>
</dbReference>
<dbReference type="SUPFAM" id="SSF47473">
    <property type="entry name" value="EF-hand"/>
    <property type="match status" value="1"/>
</dbReference>
<dbReference type="CDD" id="cd00051">
    <property type="entry name" value="EFh"/>
    <property type="match status" value="1"/>
</dbReference>
<gene>
    <name evidence="6" type="ORF">CTAYLR_001701</name>
</gene>
<dbReference type="EMBL" id="JAQMWT010000670">
    <property type="protein sequence ID" value="KAJ8598602.1"/>
    <property type="molecule type" value="Genomic_DNA"/>
</dbReference>
<dbReference type="SMART" id="SM00054">
    <property type="entry name" value="EFh"/>
    <property type="match status" value="4"/>
</dbReference>
<sequence>MMGNAAAVPESIDKHTARALVGSEKRFAALLGRAPWVATTWRQGKTISASEARLIWERDTFVGAARASLLDHREGVPPVPSASPATTLEVKLYHALAELKALRPLRGQLRELPLLRGKLRKKTEDCDRLEHEVARLERNLREEQLDGMALRWRVAELERELRRRTDTVEQKTADNLQSSKRALFRHGSDDEKKTADSTQSSISPPPLSEGEARIAKLLACYEDRGGDLATAFRTRDASGDAARSATDLLSDLKDIDPDFATVELDDASAILKRFGGRLSPRDLEDFVASARVQLRETPQTTRLRSPSTESDVVSSESPSEEALSLTAVERKVAQLLAAYEGKGGDLARAFRKWDVSGDGELSAVEIHDGLIKLGHGFETMHLDDIKALLKQFDKTSDGHLSLLEFESFVLTCREQLRATQTQTCSPSPGVDAVVSAESTTESPSEAPPPSLTAVERKVAQLLAAYEDKGGDLARAFRKWDVSGDGELSASEIHEGLIQLGHGFEQTDIDDIKALLKRFDMNANGHLTLLEFESFVVTCRGKMRFEEEEEEE</sequence>
<protein>
    <recommendedName>
        <fullName evidence="5">EF-hand domain-containing protein</fullName>
    </recommendedName>
</protein>
<keyword evidence="3" id="KW-0106">Calcium</keyword>
<keyword evidence="7" id="KW-1185">Reference proteome</keyword>
<feature type="region of interest" description="Disordered" evidence="4">
    <location>
        <begin position="422"/>
        <end position="450"/>
    </location>
</feature>
<comment type="caution">
    <text evidence="6">The sequence shown here is derived from an EMBL/GenBank/DDBJ whole genome shotgun (WGS) entry which is preliminary data.</text>
</comment>
<dbReference type="Proteomes" id="UP001230188">
    <property type="component" value="Unassembled WGS sequence"/>
</dbReference>
<evidence type="ECO:0000259" key="5">
    <source>
        <dbReference type="PROSITE" id="PS50222"/>
    </source>
</evidence>
<dbReference type="Pfam" id="PF13499">
    <property type="entry name" value="EF-hand_7"/>
    <property type="match status" value="2"/>
</dbReference>
<proteinExistence type="predicted"/>
<feature type="compositionally biased region" description="Low complexity" evidence="4">
    <location>
        <begin position="305"/>
        <end position="320"/>
    </location>
</feature>
<dbReference type="PANTHER" id="PTHR10891">
    <property type="entry name" value="EF-HAND CALCIUM-BINDING DOMAIN CONTAINING PROTEIN"/>
    <property type="match status" value="1"/>
</dbReference>
<evidence type="ECO:0000256" key="2">
    <source>
        <dbReference type="ARBA" id="ARBA00022737"/>
    </source>
</evidence>
<dbReference type="InterPro" id="IPR011992">
    <property type="entry name" value="EF-hand-dom_pair"/>
</dbReference>
<accession>A0AAD7XEU1</accession>
<dbReference type="InterPro" id="IPR018247">
    <property type="entry name" value="EF_Hand_1_Ca_BS"/>
</dbReference>